<dbReference type="InterPro" id="IPR002885">
    <property type="entry name" value="PPR_rpt"/>
</dbReference>
<dbReference type="Pfam" id="PF13041">
    <property type="entry name" value="PPR_2"/>
    <property type="match status" value="1"/>
</dbReference>
<accession>A0A0G4GGE9</accession>
<feature type="compositionally biased region" description="Polar residues" evidence="3">
    <location>
        <begin position="100"/>
        <end position="109"/>
    </location>
</feature>
<dbReference type="PROSITE" id="PS51375">
    <property type="entry name" value="PPR"/>
    <property type="match status" value="8"/>
</dbReference>
<feature type="repeat" description="PPR" evidence="2">
    <location>
        <begin position="877"/>
        <end position="914"/>
    </location>
</feature>
<gene>
    <name evidence="4" type="ORF">Cvel_21780</name>
</gene>
<feature type="repeat" description="PPR" evidence="2">
    <location>
        <begin position="760"/>
        <end position="793"/>
    </location>
</feature>
<organism evidence="4">
    <name type="scientific">Chromera velia CCMP2878</name>
    <dbReference type="NCBI Taxonomy" id="1169474"/>
    <lineage>
        <taxon>Eukaryota</taxon>
        <taxon>Sar</taxon>
        <taxon>Alveolata</taxon>
        <taxon>Colpodellida</taxon>
        <taxon>Chromeraceae</taxon>
        <taxon>Chromera</taxon>
    </lineage>
</organism>
<feature type="region of interest" description="Disordered" evidence="3">
    <location>
        <begin position="75"/>
        <end position="128"/>
    </location>
</feature>
<feature type="region of interest" description="Disordered" evidence="3">
    <location>
        <begin position="1326"/>
        <end position="1350"/>
    </location>
</feature>
<dbReference type="PANTHER" id="PTHR47932:SF44">
    <property type="entry name" value="MIOREX COMPLEX COMPONENT 1"/>
    <property type="match status" value="1"/>
</dbReference>
<feature type="region of interest" description="Disordered" evidence="3">
    <location>
        <begin position="580"/>
        <end position="665"/>
    </location>
</feature>
<feature type="repeat" description="PPR" evidence="2">
    <location>
        <begin position="915"/>
        <end position="952"/>
    </location>
</feature>
<dbReference type="VEuPathDB" id="CryptoDB:Cvel_21780"/>
<dbReference type="InterPro" id="IPR011990">
    <property type="entry name" value="TPR-like_helical_dom_sf"/>
</dbReference>
<feature type="compositionally biased region" description="Basic and acidic residues" evidence="3">
    <location>
        <begin position="615"/>
        <end position="665"/>
    </location>
</feature>
<dbReference type="PANTHER" id="PTHR47932">
    <property type="entry name" value="ATPASE EXPRESSION PROTEIN 3"/>
    <property type="match status" value="1"/>
</dbReference>
<dbReference type="EMBL" id="CDMZ01001185">
    <property type="protein sequence ID" value="CEM28699.1"/>
    <property type="molecule type" value="Genomic_DNA"/>
</dbReference>
<feature type="compositionally biased region" description="Basic and acidic residues" evidence="3">
    <location>
        <begin position="75"/>
        <end position="85"/>
    </location>
</feature>
<keyword evidence="1" id="KW-0677">Repeat</keyword>
<feature type="compositionally biased region" description="Gly residues" evidence="3">
    <location>
        <begin position="581"/>
        <end position="590"/>
    </location>
</feature>
<feature type="repeat" description="PPR" evidence="2">
    <location>
        <begin position="799"/>
        <end position="837"/>
    </location>
</feature>
<evidence type="ECO:0000313" key="4">
    <source>
        <dbReference type="EMBL" id="CEM28699.1"/>
    </source>
</evidence>
<feature type="repeat" description="PPR" evidence="2">
    <location>
        <begin position="1224"/>
        <end position="1258"/>
    </location>
</feature>
<dbReference type="NCBIfam" id="TIGR00756">
    <property type="entry name" value="PPR"/>
    <property type="match status" value="2"/>
</dbReference>
<evidence type="ECO:0000256" key="3">
    <source>
        <dbReference type="SAM" id="MobiDB-lite"/>
    </source>
</evidence>
<dbReference type="Gene3D" id="1.25.40.10">
    <property type="entry name" value="Tetratricopeptide repeat domain"/>
    <property type="match status" value="6"/>
</dbReference>
<name>A0A0G4GGE9_9ALVE</name>
<proteinExistence type="predicted"/>
<dbReference type="PhylomeDB" id="A0A0G4GGE9"/>
<feature type="repeat" description="PPR" evidence="2">
    <location>
        <begin position="228"/>
        <end position="265"/>
    </location>
</feature>
<feature type="repeat" description="PPR" evidence="2">
    <location>
        <begin position="953"/>
        <end position="990"/>
    </location>
</feature>
<reference evidence="4" key="1">
    <citation type="submission" date="2014-11" db="EMBL/GenBank/DDBJ databases">
        <authorList>
            <person name="Otto D Thomas"/>
            <person name="Naeem Raeece"/>
        </authorList>
    </citation>
    <scope>NUCLEOTIDE SEQUENCE</scope>
</reference>
<feature type="compositionally biased region" description="Basic and acidic residues" evidence="3">
    <location>
        <begin position="112"/>
        <end position="123"/>
    </location>
</feature>
<dbReference type="Pfam" id="PF13812">
    <property type="entry name" value="PPR_3"/>
    <property type="match status" value="3"/>
</dbReference>
<evidence type="ECO:0000256" key="2">
    <source>
        <dbReference type="PROSITE-ProRule" id="PRU00708"/>
    </source>
</evidence>
<protein>
    <recommendedName>
        <fullName evidence="5">Pentacotripeptide-repeat region of PRORP domain-containing protein</fullName>
    </recommendedName>
</protein>
<feature type="repeat" description="PPR" evidence="2">
    <location>
        <begin position="482"/>
        <end position="516"/>
    </location>
</feature>
<evidence type="ECO:0008006" key="5">
    <source>
        <dbReference type="Google" id="ProtNLM"/>
    </source>
</evidence>
<dbReference type="Pfam" id="PF01535">
    <property type="entry name" value="PPR"/>
    <property type="match status" value="2"/>
</dbReference>
<feature type="compositionally biased region" description="Low complexity" evidence="3">
    <location>
        <begin position="86"/>
        <end position="95"/>
    </location>
</feature>
<evidence type="ECO:0000256" key="1">
    <source>
        <dbReference type="ARBA" id="ARBA00022737"/>
    </source>
</evidence>
<sequence>MHSSSCYLHAVSPVFFSRKRLRRQQGGLLLATSKRILTKRRGAGALIDRPDTPFSSTTMSQRATDMHISVDFDISEKRKSRERQEPSAASPASPALRDNAATQGSNDCPTTKLKELARQKEPLNSEDFEEARRLFKQARASGGDSVEDAYTSILSVLQKAPRLPLSLEKPPELLGQALCLFKEMKEKGIVPSRAACRALIGVIADAPGEVESELLVDLLNEAKKRRPDPADYTLMLRACARAKEGIARSEVWSILAEMKKRKKKPRAETYRWAAAAIQKTEMKDRWLSLVKILRDMKKEGIQPDHKTLCVVLSELGEKNCGARWRNALEVLYAYSGGGEERNFVQMLDEKEANRPVLLENAAEVFDKITEKGVVVDPVKFCVVVVMLAVVPKGNAWRYARIFLHVMEARGFVPRSWFFSTLIQTLSVGRVQNTAEGGEGFSRNAQNTENWVLLTLKRRVRLGDWEVALRVYRELHDLWVHPSRNVWDTLMGVLVREGRWVEAVNVWSEMKERGDVPFKIYFWTFQSLVEALDGGGEREAAEGLVRDHLSEFEEKISFLRGEGDTESVSLQKSLRKVKERFGLGGPTGGQGACSSSSSSSVPPLTDSGGLNGFSRAAEKEGEGGVELLHEQRQRERATASERKQEKMEKRKAVSERGQENRKRNEMDAKKFLAIQRLQSLSKQRGGCSLAEVNEVRVGAEMQGGEWEKTDRDFVTAVVSALANIKGGSQWREAWDLVKDLDSPPEWEWGWGQEKGQHEQPSVKTYTALLSCFARSEGGSRWIEAQRVFDQMRNRFGDLLDVRAYTEMLNVFEKSGEGSSQWEAAVGIFDQMRHAGIQPSVVSYTALIGALAEVPGGTNLSLALRLFDEAKSAEGGTADVFLYNKMLRACERAKRGVTPAEVWGLLEDMDKNGVRPTVETYRWAISAMRKAKGGSRPEQALRLLERMKRDDLVPDEPIYCTVISALAKWRGGADWRRALEVLDSMSENGIVPGRVTLNSGLHAMGKAKKGAEVGAALEILQRMKETGIAPDEYTYVALLSLLEKQRPYSDWKAALEVFRRFREKPLLSIRSQQLAYASVLRSLAKAEGGSRWKEALAVHGELQKERVEMNEQVMDSFLLALCNSVNCSSHQDEGLSKRGRTGMEMDEGERGGDRQCVRQVGQWQLAFKVFEEMKLRGVRPKKATYTHLINACAGCALGEAENSRSALWEKALELFEDGRRKARATDVLLCKNLMGVLVREGRWEEAVDIWKEIKEKRNDPFRLQFSAFQYLVEELDRKGGRDVAKRLLRDQVREFEEKIGLLRREGSSECPRLQGSLSRLEERFGLSRERTDSAPLFPSDAPRANGPESDNV</sequence>